<keyword evidence="3 8" id="KW-0813">Transport</keyword>
<gene>
    <name evidence="8" type="primary">corA</name>
    <name evidence="9" type="ORF">HNQ44_000007</name>
</gene>
<dbReference type="Gene3D" id="3.30.460.20">
    <property type="entry name" value="CorA soluble domain-like"/>
    <property type="match status" value="1"/>
</dbReference>
<evidence type="ECO:0000256" key="2">
    <source>
        <dbReference type="ARBA" id="ARBA00009765"/>
    </source>
</evidence>
<dbReference type="CDD" id="cd12831">
    <property type="entry name" value="TmCorA-like_u2"/>
    <property type="match status" value="1"/>
</dbReference>
<keyword evidence="7 8" id="KW-0472">Membrane</keyword>
<dbReference type="PANTHER" id="PTHR46494">
    <property type="entry name" value="CORA FAMILY METAL ION TRANSPORTER (EUROFUNG)"/>
    <property type="match status" value="1"/>
</dbReference>
<dbReference type="OrthoDB" id="9803416at2"/>
<evidence type="ECO:0000256" key="3">
    <source>
        <dbReference type="ARBA" id="ARBA00022448"/>
    </source>
</evidence>
<keyword evidence="4 8" id="KW-1003">Cell membrane</keyword>
<evidence type="ECO:0000313" key="10">
    <source>
        <dbReference type="Proteomes" id="UP000525923"/>
    </source>
</evidence>
<evidence type="ECO:0000256" key="1">
    <source>
        <dbReference type="ARBA" id="ARBA00004651"/>
    </source>
</evidence>
<feature type="transmembrane region" description="Helical" evidence="8">
    <location>
        <begin position="288"/>
        <end position="308"/>
    </location>
</feature>
<keyword evidence="8" id="KW-0460">Magnesium</keyword>
<dbReference type="GO" id="GO:0005886">
    <property type="term" value="C:plasma membrane"/>
    <property type="evidence" value="ECO:0007669"/>
    <property type="project" value="UniProtKB-SubCell"/>
</dbReference>
<dbReference type="RefSeq" id="WP_135501385.1">
    <property type="nucleotide sequence ID" value="NZ_JACHHE010000001.1"/>
</dbReference>
<dbReference type="InterPro" id="IPR045863">
    <property type="entry name" value="CorA_TM1_TM2"/>
</dbReference>
<dbReference type="GO" id="GO:0015087">
    <property type="term" value="F:cobalt ion transmembrane transporter activity"/>
    <property type="evidence" value="ECO:0007669"/>
    <property type="project" value="UniProtKB-UniRule"/>
</dbReference>
<dbReference type="AlphaFoldDB" id="A0A7W8FSL5"/>
<dbReference type="EMBL" id="JACHHE010000001">
    <property type="protein sequence ID" value="MBB5178585.1"/>
    <property type="molecule type" value="Genomic_DNA"/>
</dbReference>
<name>A0A7W8FSL5_9BACL</name>
<dbReference type="FunFam" id="1.20.58.340:FF:000012">
    <property type="entry name" value="Magnesium transport protein CorA"/>
    <property type="match status" value="1"/>
</dbReference>
<comment type="subcellular location">
    <subcellularLocation>
        <location evidence="1">Cell membrane</location>
        <topology evidence="1">Multi-pass membrane protein</topology>
    </subcellularLocation>
    <subcellularLocation>
        <location evidence="8">Membrane</location>
        <topology evidence="8">Multi-pass membrane protein</topology>
    </subcellularLocation>
</comment>
<comment type="caution">
    <text evidence="9">The sequence shown here is derived from an EMBL/GenBank/DDBJ whole genome shotgun (WGS) entry which is preliminary data.</text>
</comment>
<evidence type="ECO:0000256" key="6">
    <source>
        <dbReference type="ARBA" id="ARBA00022989"/>
    </source>
</evidence>
<dbReference type="SUPFAM" id="SSF143865">
    <property type="entry name" value="CorA soluble domain-like"/>
    <property type="match status" value="1"/>
</dbReference>
<dbReference type="InterPro" id="IPR045861">
    <property type="entry name" value="CorA_cytoplasmic_dom"/>
</dbReference>
<reference evidence="9 10" key="1">
    <citation type="submission" date="2020-08" db="EMBL/GenBank/DDBJ databases">
        <title>Genomic Encyclopedia of Type Strains, Phase IV (KMG-IV): sequencing the most valuable type-strain genomes for metagenomic binning, comparative biology and taxonomic classification.</title>
        <authorList>
            <person name="Goeker M."/>
        </authorList>
    </citation>
    <scope>NUCLEOTIDE SEQUENCE [LARGE SCALE GENOMIC DNA]</scope>
    <source>
        <strain evidence="9 10">DSM 15895</strain>
    </source>
</reference>
<evidence type="ECO:0000256" key="8">
    <source>
        <dbReference type="RuleBase" id="RU362010"/>
    </source>
</evidence>
<dbReference type="SUPFAM" id="SSF144083">
    <property type="entry name" value="Magnesium transport protein CorA, transmembrane region"/>
    <property type="match status" value="1"/>
</dbReference>
<keyword evidence="8" id="KW-0406">Ion transport</keyword>
<dbReference type="Pfam" id="PF01544">
    <property type="entry name" value="CorA"/>
    <property type="match status" value="1"/>
</dbReference>
<evidence type="ECO:0000256" key="4">
    <source>
        <dbReference type="ARBA" id="ARBA00022475"/>
    </source>
</evidence>
<accession>A0A7W8FSL5</accession>
<sequence length="317" mass="37591">MIRILAIDQQDKLVIDPELSQLKLMKWHWVDFNEPTPEEIDLLSSHFAFHPLAIEDCIHSLQRPKMEYYENVTFLVMHSFVPGELDVNEVDFFLGEDFLVTFHFEDLDEVNYAWEYFRHMKNVESFKPLEVTYKIMDEIVDGFFPLVEELEDRLASVEGSERLKKADKSIMEDTFEVRRNLLKIRQIVVPTRDMVYRILESKRFIIQEQKRAYFQDVHDHLIKLSQMIDSNRELTTDIRDNYISLNSYRMNNIMKTLTVITTIFMPLTFVAGLYGMNFVNMPELRTENGYFVVLAVMLVMAIGMSVWFKSKGWFDSD</sequence>
<keyword evidence="5 8" id="KW-0812">Transmembrane</keyword>
<proteinExistence type="inferred from homology"/>
<dbReference type="GO" id="GO:0015095">
    <property type="term" value="F:magnesium ion transmembrane transporter activity"/>
    <property type="evidence" value="ECO:0007669"/>
    <property type="project" value="UniProtKB-UniRule"/>
</dbReference>
<keyword evidence="6 8" id="KW-1133">Transmembrane helix</keyword>
<dbReference type="InterPro" id="IPR004488">
    <property type="entry name" value="Mg/Co-transport_prot_CorA"/>
</dbReference>
<dbReference type="Proteomes" id="UP000525923">
    <property type="component" value="Unassembled WGS sequence"/>
</dbReference>
<dbReference type="InterPro" id="IPR002523">
    <property type="entry name" value="MgTranspt_CorA/ZnTranspt_ZntB"/>
</dbReference>
<organism evidence="9 10">
    <name type="scientific">Planococcus koreensis</name>
    <dbReference type="NCBI Taxonomy" id="112331"/>
    <lineage>
        <taxon>Bacteria</taxon>
        <taxon>Bacillati</taxon>
        <taxon>Bacillota</taxon>
        <taxon>Bacilli</taxon>
        <taxon>Bacillales</taxon>
        <taxon>Caryophanaceae</taxon>
        <taxon>Planococcus</taxon>
    </lineage>
</organism>
<evidence type="ECO:0000313" key="9">
    <source>
        <dbReference type="EMBL" id="MBB5178585.1"/>
    </source>
</evidence>
<dbReference type="NCBIfam" id="TIGR00383">
    <property type="entry name" value="corA"/>
    <property type="match status" value="1"/>
</dbReference>
<comment type="function">
    <text evidence="8">Mediates influx of magnesium ions.</text>
</comment>
<evidence type="ECO:0000256" key="7">
    <source>
        <dbReference type="ARBA" id="ARBA00023136"/>
    </source>
</evidence>
<dbReference type="GO" id="GO:0000287">
    <property type="term" value="F:magnesium ion binding"/>
    <property type="evidence" value="ECO:0007669"/>
    <property type="project" value="TreeGrafter"/>
</dbReference>
<dbReference type="Gene3D" id="1.20.58.340">
    <property type="entry name" value="Magnesium transport protein CorA, transmembrane region"/>
    <property type="match status" value="2"/>
</dbReference>
<dbReference type="GO" id="GO:0050897">
    <property type="term" value="F:cobalt ion binding"/>
    <property type="evidence" value="ECO:0007669"/>
    <property type="project" value="TreeGrafter"/>
</dbReference>
<comment type="similarity">
    <text evidence="2 8">Belongs to the CorA metal ion transporter (MIT) (TC 1.A.35) family.</text>
</comment>
<protein>
    <recommendedName>
        <fullName evidence="8">Magnesium transport protein CorA</fullName>
    </recommendedName>
</protein>
<dbReference type="PANTHER" id="PTHR46494:SF1">
    <property type="entry name" value="CORA FAMILY METAL ION TRANSPORTER (EUROFUNG)"/>
    <property type="match status" value="1"/>
</dbReference>
<feature type="transmembrane region" description="Helical" evidence="8">
    <location>
        <begin position="257"/>
        <end position="276"/>
    </location>
</feature>
<evidence type="ECO:0000256" key="5">
    <source>
        <dbReference type="ARBA" id="ARBA00022692"/>
    </source>
</evidence>
<keyword evidence="10" id="KW-1185">Reference proteome</keyword>